<protein>
    <submittedName>
        <fullName evidence="2">Uncharacterized protein</fullName>
    </submittedName>
</protein>
<evidence type="ECO:0000313" key="1">
    <source>
        <dbReference type="Proteomes" id="UP000887581"/>
    </source>
</evidence>
<reference evidence="2" key="1">
    <citation type="submission" date="2022-11" db="UniProtKB">
        <authorList>
            <consortium name="WormBaseParasite"/>
        </authorList>
    </citation>
    <scope>IDENTIFICATION</scope>
</reference>
<evidence type="ECO:0000313" key="2">
    <source>
        <dbReference type="WBParaSite" id="sdigi.contig148.g5248.t1"/>
    </source>
</evidence>
<dbReference type="AlphaFoldDB" id="A0A915PKE8"/>
<proteinExistence type="predicted"/>
<sequence>MRRNDLKRISAKSLWFWQTNSVVRSETGQVEDTSNGRTFRTLQCWQWAQGARRTRESEGCGMDGAQDARRTGESEGKLAGRKKCLRRVEAFFGW</sequence>
<dbReference type="Proteomes" id="UP000887581">
    <property type="component" value="Unplaced"/>
</dbReference>
<name>A0A915PKE8_9BILA</name>
<organism evidence="1 2">
    <name type="scientific">Setaria digitata</name>
    <dbReference type="NCBI Taxonomy" id="48799"/>
    <lineage>
        <taxon>Eukaryota</taxon>
        <taxon>Metazoa</taxon>
        <taxon>Ecdysozoa</taxon>
        <taxon>Nematoda</taxon>
        <taxon>Chromadorea</taxon>
        <taxon>Rhabditida</taxon>
        <taxon>Spirurina</taxon>
        <taxon>Spiruromorpha</taxon>
        <taxon>Filarioidea</taxon>
        <taxon>Setariidae</taxon>
        <taxon>Setaria</taxon>
    </lineage>
</organism>
<accession>A0A915PKE8</accession>
<keyword evidence="1" id="KW-1185">Reference proteome</keyword>
<dbReference type="WBParaSite" id="sdigi.contig148.g5248.t1">
    <property type="protein sequence ID" value="sdigi.contig148.g5248.t1"/>
    <property type="gene ID" value="sdigi.contig148.g5248"/>
</dbReference>